<name>A0A366F6Z1_9HYPH</name>
<reference evidence="1 2" key="1">
    <citation type="submission" date="2018-06" db="EMBL/GenBank/DDBJ databases">
        <title>Genomic Encyclopedia of Type Strains, Phase IV (KMG-IV): sequencing the most valuable type-strain genomes for metagenomic binning, comparative biology and taxonomic classification.</title>
        <authorList>
            <person name="Goeker M."/>
        </authorList>
    </citation>
    <scope>NUCLEOTIDE SEQUENCE [LARGE SCALE GENOMIC DNA]</scope>
    <source>
        <strain evidence="1 2">DSM 24875</strain>
    </source>
</reference>
<dbReference type="OrthoDB" id="8156917at2"/>
<keyword evidence="2" id="KW-1185">Reference proteome</keyword>
<dbReference type="Gene3D" id="3.40.109.10">
    <property type="entry name" value="NADH Oxidase"/>
    <property type="match status" value="1"/>
</dbReference>
<dbReference type="PROSITE" id="PS51318">
    <property type="entry name" value="TAT"/>
    <property type="match status" value="1"/>
</dbReference>
<organism evidence="1 2">
    <name type="scientific">Roseiarcus fermentans</name>
    <dbReference type="NCBI Taxonomy" id="1473586"/>
    <lineage>
        <taxon>Bacteria</taxon>
        <taxon>Pseudomonadati</taxon>
        <taxon>Pseudomonadota</taxon>
        <taxon>Alphaproteobacteria</taxon>
        <taxon>Hyphomicrobiales</taxon>
        <taxon>Roseiarcaceae</taxon>
        <taxon>Roseiarcus</taxon>
    </lineage>
</organism>
<proteinExistence type="predicted"/>
<accession>A0A366F6Z1</accession>
<dbReference type="AlphaFoldDB" id="A0A366F6Z1"/>
<protein>
    <submittedName>
        <fullName evidence="1">Nitroreductase family protein</fullName>
    </submittedName>
</protein>
<evidence type="ECO:0000313" key="2">
    <source>
        <dbReference type="Proteomes" id="UP000253529"/>
    </source>
</evidence>
<dbReference type="EMBL" id="QNRK01000019">
    <property type="protein sequence ID" value="RBP10431.1"/>
    <property type="molecule type" value="Genomic_DNA"/>
</dbReference>
<dbReference type="PANTHER" id="PTHR23026">
    <property type="entry name" value="NADPH NITROREDUCTASE"/>
    <property type="match status" value="1"/>
</dbReference>
<dbReference type="GO" id="GO:0016491">
    <property type="term" value="F:oxidoreductase activity"/>
    <property type="evidence" value="ECO:0007669"/>
    <property type="project" value="InterPro"/>
</dbReference>
<dbReference type="InterPro" id="IPR006311">
    <property type="entry name" value="TAT_signal"/>
</dbReference>
<dbReference type="NCBIfam" id="NF047509">
    <property type="entry name" value="Rv3131_FMN_oxido"/>
    <property type="match status" value="1"/>
</dbReference>
<evidence type="ECO:0000313" key="1">
    <source>
        <dbReference type="EMBL" id="RBP10431.1"/>
    </source>
</evidence>
<comment type="caution">
    <text evidence="1">The sequence shown here is derived from an EMBL/GenBank/DDBJ whole genome shotgun (WGS) entry which is preliminary data.</text>
</comment>
<sequence>MEDAARRRFLGVVAGAGVVAAAGGAAAYIASSRDAGAYDAAVEATWRHSDSFDLPAPDARKDLVRYATLAANSHNTQPWQFRLPDRAILVLPDLTRRLASVDPDNHHLFASLGCATENLVQAAAAFGLRANATFDAAAGGIRVDLEQAPAAHSPLFDAIPRRQSTRGVFDGRAVPAEHLRLLEAAGSGDGVTLRLFTERKSVEDILGFLVAGNSAQMDDAAFVAELKSWLRFNYAEAIATDDGLFSKCTGAPTLPSWLGRLIFSLVVTKDDENKTYAAQLRSSAGVAVFISDTNEPASWSAAGRCCQRFALQATALGIRHCFINQPVEVPAVRGQFAAFLGVGDRRPDLVMRFGYGPELPRSLRRPVDQVLHAA</sequence>
<dbReference type="SUPFAM" id="SSF55469">
    <property type="entry name" value="FMN-dependent nitroreductase-like"/>
    <property type="match status" value="2"/>
</dbReference>
<dbReference type="InterPro" id="IPR000415">
    <property type="entry name" value="Nitroreductase-like"/>
</dbReference>
<dbReference type="Proteomes" id="UP000253529">
    <property type="component" value="Unassembled WGS sequence"/>
</dbReference>
<gene>
    <name evidence="1" type="ORF">DFR50_119102</name>
</gene>
<dbReference type="InterPro" id="IPR050627">
    <property type="entry name" value="Nitroreductase/BluB"/>
</dbReference>
<dbReference type="PANTHER" id="PTHR23026:SF123">
    <property type="entry name" value="NAD(P)H NITROREDUCTASE RV3131-RELATED"/>
    <property type="match status" value="1"/>
</dbReference>